<protein>
    <submittedName>
        <fullName evidence="9">C4-dicarboxylate transporter DcuC</fullName>
    </submittedName>
</protein>
<dbReference type="PANTHER" id="PTHR42002">
    <property type="entry name" value="ANAEROBIC C4-DICARBOXYLATE TRANSPORTER DCUC-RELATED"/>
    <property type="match status" value="1"/>
</dbReference>
<keyword evidence="3" id="KW-0813">Transport</keyword>
<dbReference type="NCBIfam" id="TIGR00771">
    <property type="entry name" value="DcuC"/>
    <property type="match status" value="1"/>
</dbReference>
<gene>
    <name evidence="9" type="primary">dcuC</name>
    <name evidence="9" type="ORF">IAC56_01445</name>
</gene>
<dbReference type="GO" id="GO:0005886">
    <property type="term" value="C:plasma membrane"/>
    <property type="evidence" value="ECO:0007669"/>
    <property type="project" value="UniProtKB-SubCell"/>
</dbReference>
<keyword evidence="5 8" id="KW-0812">Transmembrane</keyword>
<evidence type="ECO:0000256" key="7">
    <source>
        <dbReference type="ARBA" id="ARBA00023136"/>
    </source>
</evidence>
<feature type="transmembrane region" description="Helical" evidence="8">
    <location>
        <begin position="180"/>
        <end position="200"/>
    </location>
</feature>
<dbReference type="InterPro" id="IPR004669">
    <property type="entry name" value="C4_dicarb_anaerob_car"/>
</dbReference>
<dbReference type="NCBIfam" id="NF037994">
    <property type="entry name" value="DcuC_1"/>
    <property type="match status" value="1"/>
</dbReference>
<dbReference type="InterPro" id="IPR018385">
    <property type="entry name" value="C4_dicarb_anaerob_car-like"/>
</dbReference>
<dbReference type="EMBL" id="DVMY01000029">
    <property type="protein sequence ID" value="HIU36932.1"/>
    <property type="molecule type" value="Genomic_DNA"/>
</dbReference>
<keyword evidence="4" id="KW-1003">Cell membrane</keyword>
<keyword evidence="7 8" id="KW-0472">Membrane</keyword>
<reference evidence="9" key="1">
    <citation type="submission" date="2020-10" db="EMBL/GenBank/DDBJ databases">
        <authorList>
            <person name="Gilroy R."/>
        </authorList>
    </citation>
    <scope>NUCLEOTIDE SEQUENCE</scope>
    <source>
        <strain evidence="9">7463</strain>
    </source>
</reference>
<feature type="transmembrane region" description="Helical" evidence="8">
    <location>
        <begin position="252"/>
        <end position="269"/>
    </location>
</feature>
<comment type="similarity">
    <text evidence="2">Belongs to the DcuC/DcuD transporter (TC 2.A.61) family.</text>
</comment>
<dbReference type="Proteomes" id="UP000824083">
    <property type="component" value="Unassembled WGS sequence"/>
</dbReference>
<comment type="subcellular location">
    <subcellularLocation>
        <location evidence="1">Cell membrane</location>
        <topology evidence="1">Multi-pass membrane protein</topology>
    </subcellularLocation>
</comment>
<evidence type="ECO:0000256" key="1">
    <source>
        <dbReference type="ARBA" id="ARBA00004651"/>
    </source>
</evidence>
<organism evidence="9 10">
    <name type="scientific">Candidatus Aphodousia faecigallinarum</name>
    <dbReference type="NCBI Taxonomy" id="2840677"/>
    <lineage>
        <taxon>Bacteria</taxon>
        <taxon>Pseudomonadati</taxon>
        <taxon>Pseudomonadota</taxon>
        <taxon>Betaproteobacteria</taxon>
        <taxon>Burkholderiales</taxon>
        <taxon>Sutterellaceae</taxon>
        <taxon>Sutterellaceae incertae sedis</taxon>
        <taxon>Candidatus Aphodousia</taxon>
    </lineage>
</organism>
<dbReference type="PANTHER" id="PTHR42002:SF2">
    <property type="entry name" value="ANAEROBIC C4-DICARBOXYLATE TRANSPORTER DCUC-RELATED"/>
    <property type="match status" value="1"/>
</dbReference>
<name>A0A9D1IGL6_9BURK</name>
<sequence length="420" mass="43757">MSLTFWAALVIIVLTLVALVKRYETRLVLCVSGLVMCIISLDPMAAYDQFAKSMTTGNLIQSICSAMGFAFLVSYTKCDIHLVQMLTRPMKSLGLFLIPCCTLLTAVINAAIPSAAGCAAAVGATLIPLMIRSGITPAGAGAAVLAGTYGSNFNPGGAHPVMISGMAGIEPMEFIIENSFTYAVLSLVGAVMITVVEFVLRDHKGSGDLGNIQTDTTGGIGKVNVLYAIAPMVPLVILLLGNTYVPAIKMGVAQAMLIGVTYTMIITRIDPQNAFKEFFNGAGKGYGNVLGIIIAAGVFAAGLREAGVVDALIEALKQANEYARVGGALGTWAMAVLMGSGDAATFAFNEAVTPHAAEFGMTISELGNTVMCAAQLGRTMSPIAGVVILLAGMSQVSPIDLVKRTAVPMIVAWFILILFL</sequence>
<evidence type="ECO:0000313" key="10">
    <source>
        <dbReference type="Proteomes" id="UP000824083"/>
    </source>
</evidence>
<reference evidence="9" key="2">
    <citation type="journal article" date="2021" name="PeerJ">
        <title>Extensive microbial diversity within the chicken gut microbiome revealed by metagenomics and culture.</title>
        <authorList>
            <person name="Gilroy R."/>
            <person name="Ravi A."/>
            <person name="Getino M."/>
            <person name="Pursley I."/>
            <person name="Horton D.L."/>
            <person name="Alikhan N.F."/>
            <person name="Baker D."/>
            <person name="Gharbi K."/>
            <person name="Hall N."/>
            <person name="Watson M."/>
            <person name="Adriaenssens E.M."/>
            <person name="Foster-Nyarko E."/>
            <person name="Jarju S."/>
            <person name="Secka A."/>
            <person name="Antonio M."/>
            <person name="Oren A."/>
            <person name="Chaudhuri R.R."/>
            <person name="La Ragione R."/>
            <person name="Hildebrand F."/>
            <person name="Pallen M.J."/>
        </authorList>
    </citation>
    <scope>NUCLEOTIDE SEQUENCE</scope>
    <source>
        <strain evidence="9">7463</strain>
    </source>
</reference>
<feature type="transmembrane region" description="Helical" evidence="8">
    <location>
        <begin position="59"/>
        <end position="76"/>
    </location>
</feature>
<evidence type="ECO:0000256" key="5">
    <source>
        <dbReference type="ARBA" id="ARBA00022692"/>
    </source>
</evidence>
<evidence type="ECO:0000313" key="9">
    <source>
        <dbReference type="EMBL" id="HIU36932.1"/>
    </source>
</evidence>
<feature type="transmembrane region" description="Helical" evidence="8">
    <location>
        <begin position="289"/>
        <end position="313"/>
    </location>
</feature>
<dbReference type="AlphaFoldDB" id="A0A9D1IGL6"/>
<feature type="transmembrane region" description="Helical" evidence="8">
    <location>
        <begin position="96"/>
        <end position="122"/>
    </location>
</feature>
<dbReference type="GO" id="GO:0015556">
    <property type="term" value="F:C4-dicarboxylate transmembrane transporter activity"/>
    <property type="evidence" value="ECO:0007669"/>
    <property type="project" value="InterPro"/>
</dbReference>
<feature type="transmembrane region" description="Helical" evidence="8">
    <location>
        <begin position="28"/>
        <end position="47"/>
    </location>
</feature>
<evidence type="ECO:0000256" key="2">
    <source>
        <dbReference type="ARBA" id="ARBA00005275"/>
    </source>
</evidence>
<evidence type="ECO:0000256" key="6">
    <source>
        <dbReference type="ARBA" id="ARBA00022989"/>
    </source>
</evidence>
<dbReference type="Pfam" id="PF03606">
    <property type="entry name" value="DcuC"/>
    <property type="match status" value="1"/>
</dbReference>
<evidence type="ECO:0000256" key="4">
    <source>
        <dbReference type="ARBA" id="ARBA00022475"/>
    </source>
</evidence>
<keyword evidence="6 8" id="KW-1133">Transmembrane helix</keyword>
<comment type="caution">
    <text evidence="9">The sequence shown here is derived from an EMBL/GenBank/DDBJ whole genome shotgun (WGS) entry which is preliminary data.</text>
</comment>
<feature type="transmembrane region" description="Helical" evidence="8">
    <location>
        <begin position="220"/>
        <end position="240"/>
    </location>
</feature>
<evidence type="ECO:0000256" key="3">
    <source>
        <dbReference type="ARBA" id="ARBA00022448"/>
    </source>
</evidence>
<accession>A0A9D1IGL6</accession>
<proteinExistence type="inferred from homology"/>
<evidence type="ECO:0000256" key="8">
    <source>
        <dbReference type="SAM" id="Phobius"/>
    </source>
</evidence>